<dbReference type="PROSITE" id="PS50977">
    <property type="entry name" value="HTH_TETR_2"/>
    <property type="match status" value="1"/>
</dbReference>
<gene>
    <name evidence="4" type="ORF">ACFPCY_02745</name>
</gene>
<proteinExistence type="predicted"/>
<evidence type="ECO:0000256" key="2">
    <source>
        <dbReference type="PROSITE-ProRule" id="PRU00335"/>
    </source>
</evidence>
<dbReference type="SUPFAM" id="SSF46689">
    <property type="entry name" value="Homeodomain-like"/>
    <property type="match status" value="1"/>
</dbReference>
<organism evidence="4 5">
    <name type="scientific">Actinomadura gamaensis</name>
    <dbReference type="NCBI Taxonomy" id="1763541"/>
    <lineage>
        <taxon>Bacteria</taxon>
        <taxon>Bacillati</taxon>
        <taxon>Actinomycetota</taxon>
        <taxon>Actinomycetes</taxon>
        <taxon>Streptosporangiales</taxon>
        <taxon>Thermomonosporaceae</taxon>
        <taxon>Actinomadura</taxon>
    </lineage>
</organism>
<accession>A0ABV9TRY2</accession>
<evidence type="ECO:0000313" key="5">
    <source>
        <dbReference type="Proteomes" id="UP001595872"/>
    </source>
</evidence>
<dbReference type="InterPro" id="IPR050624">
    <property type="entry name" value="HTH-type_Tx_Regulator"/>
</dbReference>
<keyword evidence="1 2" id="KW-0238">DNA-binding</keyword>
<comment type="caution">
    <text evidence="4">The sequence shown here is derived from an EMBL/GenBank/DDBJ whole genome shotgun (WGS) entry which is preliminary data.</text>
</comment>
<dbReference type="RefSeq" id="WP_378251938.1">
    <property type="nucleotide sequence ID" value="NZ_JBHSIT010000001.1"/>
</dbReference>
<evidence type="ECO:0000259" key="3">
    <source>
        <dbReference type="PROSITE" id="PS50977"/>
    </source>
</evidence>
<dbReference type="PANTHER" id="PTHR43479">
    <property type="entry name" value="ACREF/ENVCD OPERON REPRESSOR-RELATED"/>
    <property type="match status" value="1"/>
</dbReference>
<dbReference type="Proteomes" id="UP001595872">
    <property type="component" value="Unassembled WGS sequence"/>
</dbReference>
<dbReference type="Pfam" id="PF00440">
    <property type="entry name" value="TetR_N"/>
    <property type="match status" value="1"/>
</dbReference>
<name>A0ABV9TRY2_9ACTN</name>
<dbReference type="InterPro" id="IPR001647">
    <property type="entry name" value="HTH_TetR"/>
</dbReference>
<evidence type="ECO:0000256" key="1">
    <source>
        <dbReference type="ARBA" id="ARBA00023125"/>
    </source>
</evidence>
<sequence>MRRTRQAIQQALTDLILEKGYNAVTVTDIIDRADIGRSTFYAHFDGKRAVLAAAMEQLSFLNAEVDLEGPLFAFSRPLFEHVHEQRRIVQALLGKRGGHEQTAHANEHLRAVIRDELQARGAPATPALELTVTCVHGALMALLTRWADNEITATPSDLDTAFRATVIPGVQSLLPAQ</sequence>
<protein>
    <submittedName>
        <fullName evidence="4">TetR/AcrR family transcriptional regulator</fullName>
    </submittedName>
</protein>
<feature type="domain" description="HTH tetR-type" evidence="3">
    <location>
        <begin position="2"/>
        <end position="62"/>
    </location>
</feature>
<dbReference type="Gene3D" id="1.10.357.10">
    <property type="entry name" value="Tetracycline Repressor, domain 2"/>
    <property type="match status" value="1"/>
</dbReference>
<dbReference type="EMBL" id="JBHSIT010000001">
    <property type="protein sequence ID" value="MFC4906223.1"/>
    <property type="molecule type" value="Genomic_DNA"/>
</dbReference>
<dbReference type="InterPro" id="IPR009057">
    <property type="entry name" value="Homeodomain-like_sf"/>
</dbReference>
<dbReference type="PANTHER" id="PTHR43479:SF7">
    <property type="entry name" value="TETR-FAMILY TRANSCRIPTIONAL REGULATOR"/>
    <property type="match status" value="1"/>
</dbReference>
<feature type="DNA-binding region" description="H-T-H motif" evidence="2">
    <location>
        <begin position="25"/>
        <end position="44"/>
    </location>
</feature>
<reference evidence="5" key="1">
    <citation type="journal article" date="2019" name="Int. J. Syst. Evol. Microbiol.">
        <title>The Global Catalogue of Microorganisms (GCM) 10K type strain sequencing project: providing services to taxonomists for standard genome sequencing and annotation.</title>
        <authorList>
            <consortium name="The Broad Institute Genomics Platform"/>
            <consortium name="The Broad Institute Genome Sequencing Center for Infectious Disease"/>
            <person name="Wu L."/>
            <person name="Ma J."/>
        </authorList>
    </citation>
    <scope>NUCLEOTIDE SEQUENCE [LARGE SCALE GENOMIC DNA]</scope>
    <source>
        <strain evidence="5">KLKA75</strain>
    </source>
</reference>
<keyword evidence="5" id="KW-1185">Reference proteome</keyword>
<evidence type="ECO:0000313" key="4">
    <source>
        <dbReference type="EMBL" id="MFC4906223.1"/>
    </source>
</evidence>
<dbReference type="PRINTS" id="PR00455">
    <property type="entry name" value="HTHTETR"/>
</dbReference>